<dbReference type="SMART" id="SM00267">
    <property type="entry name" value="GGDEF"/>
    <property type="match status" value="1"/>
</dbReference>
<evidence type="ECO:0000259" key="6">
    <source>
        <dbReference type="PROSITE" id="PS50113"/>
    </source>
</evidence>
<keyword evidence="4" id="KW-0812">Transmembrane</keyword>
<dbReference type="GO" id="GO:0016301">
    <property type="term" value="F:kinase activity"/>
    <property type="evidence" value="ECO:0007669"/>
    <property type="project" value="UniProtKB-KW"/>
</dbReference>
<dbReference type="SUPFAM" id="SSF141868">
    <property type="entry name" value="EAL domain-like"/>
    <property type="match status" value="1"/>
</dbReference>
<dbReference type="Proteomes" id="UP000319627">
    <property type="component" value="Unassembled WGS sequence"/>
</dbReference>
<feature type="domain" description="PAS" evidence="5">
    <location>
        <begin position="432"/>
        <end position="476"/>
    </location>
</feature>
<dbReference type="InterPro" id="IPR035919">
    <property type="entry name" value="EAL_sf"/>
</dbReference>
<protein>
    <recommendedName>
        <fullName evidence="1">cyclic-guanylate-specific phosphodiesterase</fullName>
        <ecNumber evidence="1">3.1.4.52</ecNumber>
    </recommendedName>
</protein>
<feature type="domain" description="PAS" evidence="5">
    <location>
        <begin position="543"/>
        <end position="613"/>
    </location>
</feature>
<dbReference type="SMART" id="SM00052">
    <property type="entry name" value="EAL"/>
    <property type="match status" value="1"/>
</dbReference>
<dbReference type="SUPFAM" id="SSF55785">
    <property type="entry name" value="PYP-like sensor domain (PAS domain)"/>
    <property type="match status" value="2"/>
</dbReference>
<accession>A0A562J2W8</accession>
<dbReference type="Gene3D" id="3.30.450.20">
    <property type="entry name" value="PAS domain"/>
    <property type="match status" value="3"/>
</dbReference>
<dbReference type="InterPro" id="IPR013767">
    <property type="entry name" value="PAS_fold"/>
</dbReference>
<reference evidence="9 10" key="1">
    <citation type="submission" date="2019-07" db="EMBL/GenBank/DDBJ databases">
        <title>Genomic Encyclopedia of Type Strains, Phase I: the one thousand microbial genomes (KMG-I) project.</title>
        <authorList>
            <person name="Kyrpides N."/>
        </authorList>
    </citation>
    <scope>NUCLEOTIDE SEQUENCE [LARGE SCALE GENOMIC DNA]</scope>
    <source>
        <strain evidence="9 10">DSM 375</strain>
    </source>
</reference>
<evidence type="ECO:0000259" key="8">
    <source>
        <dbReference type="PROSITE" id="PS50887"/>
    </source>
</evidence>
<keyword evidence="2" id="KW-0973">c-di-GMP</keyword>
<dbReference type="InterPro" id="IPR000160">
    <property type="entry name" value="GGDEF_dom"/>
</dbReference>
<dbReference type="PROSITE" id="PS50112">
    <property type="entry name" value="PAS"/>
    <property type="match status" value="2"/>
</dbReference>
<dbReference type="OrthoDB" id="9804951at2"/>
<keyword evidence="4" id="KW-0472">Membrane</keyword>
<dbReference type="SMART" id="SM00091">
    <property type="entry name" value="PAS"/>
    <property type="match status" value="2"/>
</dbReference>
<keyword evidence="10" id="KW-1185">Reference proteome</keyword>
<proteinExistence type="predicted"/>
<dbReference type="InterPro" id="IPR001633">
    <property type="entry name" value="EAL_dom"/>
</dbReference>
<dbReference type="PANTHER" id="PTHR44757">
    <property type="entry name" value="DIGUANYLATE CYCLASE DGCP"/>
    <property type="match status" value="1"/>
</dbReference>
<evidence type="ECO:0000256" key="4">
    <source>
        <dbReference type="SAM" id="Phobius"/>
    </source>
</evidence>
<dbReference type="InterPro" id="IPR035965">
    <property type="entry name" value="PAS-like_dom_sf"/>
</dbReference>
<dbReference type="PROSITE" id="PS50113">
    <property type="entry name" value="PAC"/>
    <property type="match status" value="1"/>
</dbReference>
<dbReference type="SUPFAM" id="SSF55073">
    <property type="entry name" value="Nucleotide cyclase"/>
    <property type="match status" value="1"/>
</dbReference>
<dbReference type="NCBIfam" id="TIGR00229">
    <property type="entry name" value="sensory_box"/>
    <property type="match status" value="2"/>
</dbReference>
<keyword evidence="3" id="KW-0418">Kinase</keyword>
<evidence type="ECO:0000313" key="10">
    <source>
        <dbReference type="Proteomes" id="UP000319627"/>
    </source>
</evidence>
<keyword evidence="4" id="KW-1133">Transmembrane helix</keyword>
<dbReference type="Pfam" id="PF00989">
    <property type="entry name" value="PAS"/>
    <property type="match status" value="1"/>
</dbReference>
<keyword evidence="3" id="KW-0808">Transferase</keyword>
<feature type="domain" description="PAC" evidence="6">
    <location>
        <begin position="615"/>
        <end position="665"/>
    </location>
</feature>
<evidence type="ECO:0000256" key="3">
    <source>
        <dbReference type="ARBA" id="ARBA00022777"/>
    </source>
</evidence>
<dbReference type="PROSITE" id="PS50883">
    <property type="entry name" value="EAL"/>
    <property type="match status" value="1"/>
</dbReference>
<feature type="transmembrane region" description="Helical" evidence="4">
    <location>
        <begin position="12"/>
        <end position="33"/>
    </location>
</feature>
<dbReference type="EMBL" id="VLKG01000001">
    <property type="protein sequence ID" value="TWH77470.1"/>
    <property type="molecule type" value="Genomic_DNA"/>
</dbReference>
<evidence type="ECO:0000259" key="7">
    <source>
        <dbReference type="PROSITE" id="PS50883"/>
    </source>
</evidence>
<dbReference type="CDD" id="cd01949">
    <property type="entry name" value="GGDEF"/>
    <property type="match status" value="1"/>
</dbReference>
<feature type="transmembrane region" description="Helical" evidence="4">
    <location>
        <begin position="327"/>
        <end position="346"/>
    </location>
</feature>
<feature type="domain" description="EAL" evidence="7">
    <location>
        <begin position="839"/>
        <end position="1092"/>
    </location>
</feature>
<evidence type="ECO:0000313" key="9">
    <source>
        <dbReference type="EMBL" id="TWH77470.1"/>
    </source>
</evidence>
<name>A0A562J2W8_9GAMM</name>
<dbReference type="PANTHER" id="PTHR44757:SF2">
    <property type="entry name" value="BIOFILM ARCHITECTURE MAINTENANCE PROTEIN MBAA"/>
    <property type="match status" value="1"/>
</dbReference>
<dbReference type="InterPro" id="IPR043128">
    <property type="entry name" value="Rev_trsase/Diguanyl_cyclase"/>
</dbReference>
<dbReference type="CDD" id="cd00130">
    <property type="entry name" value="PAS"/>
    <property type="match status" value="2"/>
</dbReference>
<dbReference type="AlphaFoldDB" id="A0A562J2W8"/>
<dbReference type="InterPro" id="IPR000014">
    <property type="entry name" value="PAS"/>
</dbReference>
<dbReference type="FunFam" id="3.20.20.450:FF:000001">
    <property type="entry name" value="Cyclic di-GMP phosphodiesterase yahA"/>
    <property type="match status" value="1"/>
</dbReference>
<evidence type="ECO:0000256" key="1">
    <source>
        <dbReference type="ARBA" id="ARBA00012282"/>
    </source>
</evidence>
<dbReference type="InterPro" id="IPR013656">
    <property type="entry name" value="PAS_4"/>
</dbReference>
<dbReference type="CDD" id="cd01948">
    <property type="entry name" value="EAL"/>
    <property type="match status" value="1"/>
</dbReference>
<feature type="domain" description="GGDEF" evidence="8">
    <location>
        <begin position="697"/>
        <end position="830"/>
    </location>
</feature>
<dbReference type="GO" id="GO:0006355">
    <property type="term" value="P:regulation of DNA-templated transcription"/>
    <property type="evidence" value="ECO:0007669"/>
    <property type="project" value="InterPro"/>
</dbReference>
<dbReference type="Pfam" id="PF08448">
    <property type="entry name" value="PAS_4"/>
    <property type="match status" value="1"/>
</dbReference>
<evidence type="ECO:0000256" key="2">
    <source>
        <dbReference type="ARBA" id="ARBA00022636"/>
    </source>
</evidence>
<dbReference type="GO" id="GO:0071111">
    <property type="term" value="F:cyclic-guanylate-specific phosphodiesterase activity"/>
    <property type="evidence" value="ECO:0007669"/>
    <property type="project" value="UniProtKB-EC"/>
</dbReference>
<dbReference type="InterPro" id="IPR000700">
    <property type="entry name" value="PAS-assoc_C"/>
</dbReference>
<dbReference type="Pfam" id="PF00563">
    <property type="entry name" value="EAL"/>
    <property type="match status" value="1"/>
</dbReference>
<dbReference type="InterPro" id="IPR029787">
    <property type="entry name" value="Nucleotide_cyclase"/>
</dbReference>
<dbReference type="Gene3D" id="3.20.20.450">
    <property type="entry name" value="EAL domain"/>
    <property type="match status" value="1"/>
</dbReference>
<sequence>MKQLTRSFSSALVQNAAGLVLVIGSAVLIGMVWQAVSSTRQAAEYELSHALDRSVERLRILIQAAEMTADSAERIARVPAVTASTLFPALDRALAAFEQRPELSYLGIVLPEYGEYGTLERTSEGQILLWLHPGARPDAAMTRNFVLTEQGFIPYTQQAPNGYDPRARPFYQAALQGAAEGRWLPSYQWIVHSISRVPLWGLSYVKALWDANAQLIGVLDVDLDLPALNRFLQELATEYGVQLQIVELGNTPLLIGDQRIAGEPLSVPNELAQLIQSQGEAGVGQWVSAQGSHWAAVRHLELKGGLTWVVVASRPTALIEAPLRRQLYQVAGMGLLILIGLVWGSIRIARRFTQPLVKLERRLKQASDSDTLEPLVIDSPSSEFRETQRLEQALSHLALAVQQREEQLALQNIELLEAKEQQLASLALKGAIIDSTDTAIFSLDKQLLVIEWNRAATQLFGCCREQVLQRPITELVDTPENALDWPSMLAIKDISTYQLVGHLGVFDAEVRVIKGHQQGQPVYTLVIEDISARRKAERRLKQERDYADAVLNSLPGVFYHCDEYVRLQRWNRNFERITGTKADQLLGVDPISFMPKDEQERVAAKVAEVFEKGAVHFEASYVLPNGQRIPCLFTGVRFAHEGACGFVGLGTDISERKRAEQRLRHLATHDVVTDLPNRYLLRDRLEQAIASAEQTHKPQALLLVDLNRFKVVNDAYGHPFGDKVLKAMGERLVSLFTQADTVARHSGDQFLILVRDLQHVDEAHLIARKVIDSICQPILLQGREIHLSSHVGLSLCPYDSNNAETLIQHADQALCHAKRLGRNRCVSFTAEMNQQMQQRINLETFLHGAVAAGQLQLVYQPKVSLHTGGIVGCEALLRWHHPQLGMIPPDQFIPVAEESGLIVPISAWVMRTACLQAKAWFDAGLPRTTVAVNISAYLLQQDLSVWTLDVLQETGLAPELLELELTESMIAQDVERTIGIFDRLTAVGIRLSIDDFGTGYSSLSYLKHLPVDTLKIDKSFVDNMLIRSEDEAIVRSVIRLAHSLKFKVVAEGVETAEQCDVLRAYRCDEIQGYYFSKPVSAQAFETLLREGTRLEISDTTMLPKISSS</sequence>
<evidence type="ECO:0000259" key="5">
    <source>
        <dbReference type="PROSITE" id="PS50112"/>
    </source>
</evidence>
<gene>
    <name evidence="9" type="ORF">LX59_00387</name>
</gene>
<dbReference type="RefSeq" id="WP_144570135.1">
    <property type="nucleotide sequence ID" value="NZ_VLKG01000001.1"/>
</dbReference>
<dbReference type="PROSITE" id="PS50887">
    <property type="entry name" value="GGDEF"/>
    <property type="match status" value="1"/>
</dbReference>
<dbReference type="InterPro" id="IPR052155">
    <property type="entry name" value="Biofilm_reg_signaling"/>
</dbReference>
<dbReference type="Pfam" id="PF00990">
    <property type="entry name" value="GGDEF"/>
    <property type="match status" value="1"/>
</dbReference>
<dbReference type="Gene3D" id="3.30.70.270">
    <property type="match status" value="1"/>
</dbReference>
<comment type="caution">
    <text evidence="9">The sequence shown here is derived from an EMBL/GenBank/DDBJ whole genome shotgun (WGS) entry which is preliminary data.</text>
</comment>
<dbReference type="NCBIfam" id="TIGR00254">
    <property type="entry name" value="GGDEF"/>
    <property type="match status" value="1"/>
</dbReference>
<dbReference type="EC" id="3.1.4.52" evidence="1"/>
<organism evidence="9 10">
    <name type="scientific">Azomonas agilis</name>
    <dbReference type="NCBI Taxonomy" id="116849"/>
    <lineage>
        <taxon>Bacteria</taxon>
        <taxon>Pseudomonadati</taxon>
        <taxon>Pseudomonadota</taxon>
        <taxon>Gammaproteobacteria</taxon>
        <taxon>Pseudomonadales</taxon>
        <taxon>Pseudomonadaceae</taxon>
        <taxon>Azomonas</taxon>
    </lineage>
</organism>